<keyword evidence="11" id="KW-1185">Reference proteome</keyword>
<dbReference type="PRINTS" id="PR01590">
    <property type="entry name" value="HTHFIS"/>
</dbReference>
<dbReference type="InterPro" id="IPR011006">
    <property type="entry name" value="CheY-like_superfamily"/>
</dbReference>
<dbReference type="Pfam" id="PF02954">
    <property type="entry name" value="HTH_8"/>
    <property type="match status" value="1"/>
</dbReference>
<keyword evidence="7" id="KW-0597">Phosphoprotein</keyword>
<dbReference type="PROSITE" id="PS00688">
    <property type="entry name" value="SIGMA54_INTERACT_3"/>
    <property type="match status" value="1"/>
</dbReference>
<dbReference type="InterPro" id="IPR025944">
    <property type="entry name" value="Sigma_54_int_dom_CS"/>
</dbReference>
<dbReference type="AlphaFoldDB" id="A0A1N7LA96"/>
<evidence type="ECO:0000256" key="5">
    <source>
        <dbReference type="ARBA" id="ARBA00023125"/>
    </source>
</evidence>
<dbReference type="PROSITE" id="PS50110">
    <property type="entry name" value="RESPONSE_REGULATORY"/>
    <property type="match status" value="1"/>
</dbReference>
<dbReference type="InterPro" id="IPR002078">
    <property type="entry name" value="Sigma_54_int"/>
</dbReference>
<evidence type="ECO:0000256" key="2">
    <source>
        <dbReference type="ARBA" id="ARBA00022840"/>
    </source>
</evidence>
<keyword evidence="4" id="KW-0805">Transcription regulation</keyword>
<gene>
    <name evidence="10" type="ORF">SAMN05421795_102746</name>
</gene>
<dbReference type="EMBL" id="FTOM01000002">
    <property type="protein sequence ID" value="SIS70717.1"/>
    <property type="molecule type" value="Genomic_DNA"/>
</dbReference>
<evidence type="ECO:0000259" key="8">
    <source>
        <dbReference type="PROSITE" id="PS50045"/>
    </source>
</evidence>
<name>A0A1N7LA96_9RHOB</name>
<dbReference type="SUPFAM" id="SSF46689">
    <property type="entry name" value="Homeodomain-like"/>
    <property type="match status" value="1"/>
</dbReference>
<protein>
    <submittedName>
        <fullName evidence="10">Two-component system, NtrC family, response regulator HupR/HoxA</fullName>
    </submittedName>
</protein>
<dbReference type="PANTHER" id="PTHR32071:SF117">
    <property type="entry name" value="PTS-DEPENDENT DIHYDROXYACETONE KINASE OPERON REGULATORY PROTEIN-RELATED"/>
    <property type="match status" value="1"/>
</dbReference>
<dbReference type="STRING" id="407234.SAMN05421795_102746"/>
<dbReference type="GO" id="GO:0006355">
    <property type="term" value="P:regulation of DNA-templated transcription"/>
    <property type="evidence" value="ECO:0007669"/>
    <property type="project" value="InterPro"/>
</dbReference>
<dbReference type="InterPro" id="IPR027417">
    <property type="entry name" value="P-loop_NTPase"/>
</dbReference>
<feature type="modified residue" description="4-aspartylphosphate" evidence="7">
    <location>
        <position position="67"/>
    </location>
</feature>
<keyword evidence="2" id="KW-0067">ATP-binding</keyword>
<dbReference type="Gene3D" id="3.40.50.300">
    <property type="entry name" value="P-loop containing nucleotide triphosphate hydrolases"/>
    <property type="match status" value="1"/>
</dbReference>
<dbReference type="PROSITE" id="PS50045">
    <property type="entry name" value="SIGMA54_INTERACT_4"/>
    <property type="match status" value="1"/>
</dbReference>
<dbReference type="SMART" id="SM00448">
    <property type="entry name" value="REC"/>
    <property type="match status" value="1"/>
</dbReference>
<accession>A0A1N7LA96</accession>
<dbReference type="Proteomes" id="UP000186098">
    <property type="component" value="Unassembled WGS sequence"/>
</dbReference>
<evidence type="ECO:0000256" key="4">
    <source>
        <dbReference type="ARBA" id="ARBA00023015"/>
    </source>
</evidence>
<dbReference type="Gene3D" id="1.10.8.60">
    <property type="match status" value="1"/>
</dbReference>
<dbReference type="Pfam" id="PF00072">
    <property type="entry name" value="Response_reg"/>
    <property type="match status" value="1"/>
</dbReference>
<evidence type="ECO:0000256" key="1">
    <source>
        <dbReference type="ARBA" id="ARBA00022741"/>
    </source>
</evidence>
<evidence type="ECO:0000256" key="3">
    <source>
        <dbReference type="ARBA" id="ARBA00023012"/>
    </source>
</evidence>
<dbReference type="Gene3D" id="3.40.50.2300">
    <property type="match status" value="1"/>
</dbReference>
<dbReference type="RefSeq" id="WP_076364720.1">
    <property type="nucleotide sequence ID" value="NZ_FTOM01000002.1"/>
</dbReference>
<proteinExistence type="predicted"/>
<dbReference type="OrthoDB" id="9762726at2"/>
<keyword evidence="3" id="KW-0902">Two-component regulatory system</keyword>
<dbReference type="InterPro" id="IPR002197">
    <property type="entry name" value="HTH_Fis"/>
</dbReference>
<dbReference type="PANTHER" id="PTHR32071">
    <property type="entry name" value="TRANSCRIPTIONAL REGULATORY PROTEIN"/>
    <property type="match status" value="1"/>
</dbReference>
<keyword evidence="5" id="KW-0238">DNA-binding</keyword>
<dbReference type="SUPFAM" id="SSF52540">
    <property type="entry name" value="P-loop containing nucleoside triphosphate hydrolases"/>
    <property type="match status" value="1"/>
</dbReference>
<dbReference type="GO" id="GO:0043565">
    <property type="term" value="F:sequence-specific DNA binding"/>
    <property type="evidence" value="ECO:0007669"/>
    <property type="project" value="InterPro"/>
</dbReference>
<dbReference type="InterPro" id="IPR009057">
    <property type="entry name" value="Homeodomain-like_sf"/>
</dbReference>
<keyword evidence="6" id="KW-0804">Transcription</keyword>
<dbReference type="CDD" id="cd17596">
    <property type="entry name" value="REC_HupR"/>
    <property type="match status" value="1"/>
</dbReference>
<dbReference type="InterPro" id="IPR058031">
    <property type="entry name" value="AAA_lid_NorR"/>
</dbReference>
<organism evidence="10 11">
    <name type="scientific">Phaeovulum vinaykumarii</name>
    <dbReference type="NCBI Taxonomy" id="407234"/>
    <lineage>
        <taxon>Bacteria</taxon>
        <taxon>Pseudomonadati</taxon>
        <taxon>Pseudomonadota</taxon>
        <taxon>Alphaproteobacteria</taxon>
        <taxon>Rhodobacterales</taxon>
        <taxon>Paracoccaceae</taxon>
        <taxon>Phaeovulum</taxon>
    </lineage>
</organism>
<sequence length="505" mass="54801">MGAPPLGPGGGRAAPVRPTLLLVDDEAHSLAAMRMALEEDFEVLTAANAGAALDLLETEWVQAVFCDQRMPGRSGVDLLTEVRERWPETVRIIITGYTDPSAMAEAINAAGIHQFLTKPWHPDQLVMAARNATRLFQLARENERLALEMRVLTSTAETRLEKRRKALREGMGFESILRVPNSPMNAVVALARQYASFDVPVLLTGEQGAGKAQLARAMHFASLRSDRPWFELNLAGLPEDLAAIELFGAKRGVLPGGVAKMGLMQKADRGTLYLGGIEEAAPGLQLALLRVLSEGSFTPLGGQEVLTTNVRLIAGAHRDLRALVAEGGFRADLFFALAVGEVAVPPLRARRGDVALLAQSLLGDLSARHGKPVAGFEEAALEFLENYDWPGNLRELGNEITRMLIFAQSNVLGADLISRPILQAPPSDSGADRSAEEVLTADGTLKDRVELIEMRILRETLTRHRWNKSRAAAELGLSRVGLRAKLDRYGIADPAERAAAEEEDE</sequence>
<evidence type="ECO:0000259" key="9">
    <source>
        <dbReference type="PROSITE" id="PS50110"/>
    </source>
</evidence>
<dbReference type="Pfam" id="PF25601">
    <property type="entry name" value="AAA_lid_14"/>
    <property type="match status" value="1"/>
</dbReference>
<dbReference type="GO" id="GO:0005524">
    <property type="term" value="F:ATP binding"/>
    <property type="evidence" value="ECO:0007669"/>
    <property type="project" value="UniProtKB-KW"/>
</dbReference>
<evidence type="ECO:0000313" key="10">
    <source>
        <dbReference type="EMBL" id="SIS70717.1"/>
    </source>
</evidence>
<evidence type="ECO:0000313" key="11">
    <source>
        <dbReference type="Proteomes" id="UP000186098"/>
    </source>
</evidence>
<dbReference type="Pfam" id="PF00158">
    <property type="entry name" value="Sigma54_activat"/>
    <property type="match status" value="1"/>
</dbReference>
<dbReference type="InterPro" id="IPR001789">
    <property type="entry name" value="Sig_transdc_resp-reg_receiver"/>
</dbReference>
<dbReference type="SUPFAM" id="SSF52172">
    <property type="entry name" value="CheY-like"/>
    <property type="match status" value="1"/>
</dbReference>
<feature type="domain" description="Response regulatory" evidence="9">
    <location>
        <begin position="19"/>
        <end position="133"/>
    </location>
</feature>
<dbReference type="Gene3D" id="1.10.10.60">
    <property type="entry name" value="Homeodomain-like"/>
    <property type="match status" value="1"/>
</dbReference>
<dbReference type="CDD" id="cd00009">
    <property type="entry name" value="AAA"/>
    <property type="match status" value="1"/>
</dbReference>
<keyword evidence="1" id="KW-0547">Nucleotide-binding</keyword>
<dbReference type="GO" id="GO:0000160">
    <property type="term" value="P:phosphorelay signal transduction system"/>
    <property type="evidence" value="ECO:0007669"/>
    <property type="project" value="UniProtKB-KW"/>
</dbReference>
<reference evidence="11" key="1">
    <citation type="submission" date="2017-01" db="EMBL/GenBank/DDBJ databases">
        <authorList>
            <person name="Varghese N."/>
            <person name="Submissions S."/>
        </authorList>
    </citation>
    <scope>NUCLEOTIDE SEQUENCE [LARGE SCALE GENOMIC DNA]</scope>
    <source>
        <strain evidence="11">DSM 18714</strain>
    </source>
</reference>
<evidence type="ECO:0000256" key="6">
    <source>
        <dbReference type="ARBA" id="ARBA00023163"/>
    </source>
</evidence>
<evidence type="ECO:0000256" key="7">
    <source>
        <dbReference type="PROSITE-ProRule" id="PRU00169"/>
    </source>
</evidence>
<feature type="domain" description="Sigma-54 factor interaction" evidence="8">
    <location>
        <begin position="177"/>
        <end position="405"/>
    </location>
</feature>